<dbReference type="InterPro" id="IPR035895">
    <property type="entry name" value="HPr-like_sf"/>
</dbReference>
<dbReference type="AlphaFoldDB" id="W4QZ31"/>
<sequence>MEATTHCIISENLNRAKVYQLVSVANRFDSNIIIELNTKRFNAKSLLSVGVLHGINGEICFHATGNDSTIALDELRKICLAN</sequence>
<dbReference type="Proteomes" id="UP000018896">
    <property type="component" value="Unassembled WGS sequence"/>
</dbReference>
<organism evidence="2 3">
    <name type="scientific">Halalkalibacter akibai (strain ATCC 43226 / DSM 21942 / CIP 109018 / JCM 9157 / 1139)</name>
    <name type="common">Bacillus akibai</name>
    <dbReference type="NCBI Taxonomy" id="1236973"/>
    <lineage>
        <taxon>Bacteria</taxon>
        <taxon>Bacillati</taxon>
        <taxon>Bacillota</taxon>
        <taxon>Bacilli</taxon>
        <taxon>Bacillales</taxon>
        <taxon>Bacillaceae</taxon>
        <taxon>Halalkalibacter</taxon>
    </lineage>
</organism>
<dbReference type="RefSeq" id="WP_035667980.1">
    <property type="nucleotide sequence ID" value="NZ_BAUV01000066.1"/>
</dbReference>
<accession>W4QZ31</accession>
<feature type="domain" description="HPr" evidence="1">
    <location>
        <begin position="20"/>
        <end position="78"/>
    </location>
</feature>
<keyword evidence="3" id="KW-1185">Reference proteome</keyword>
<comment type="caution">
    <text evidence="2">The sequence shown here is derived from an EMBL/GenBank/DDBJ whole genome shotgun (WGS) entry which is preliminary data.</text>
</comment>
<dbReference type="InterPro" id="IPR000032">
    <property type="entry name" value="HPr-like"/>
</dbReference>
<dbReference type="SUPFAM" id="SSF55594">
    <property type="entry name" value="HPr-like"/>
    <property type="match status" value="1"/>
</dbReference>
<dbReference type="Gene3D" id="3.30.1340.10">
    <property type="entry name" value="HPr-like"/>
    <property type="match status" value="1"/>
</dbReference>
<name>W4QZ31_HALA3</name>
<dbReference type="EMBL" id="BAUV01000066">
    <property type="protein sequence ID" value="GAE37336.1"/>
    <property type="molecule type" value="Genomic_DNA"/>
</dbReference>
<evidence type="ECO:0000313" key="2">
    <source>
        <dbReference type="EMBL" id="GAE37336.1"/>
    </source>
</evidence>
<dbReference type="STRING" id="1236973.JCM9157_4610"/>
<proteinExistence type="predicted"/>
<gene>
    <name evidence="2" type="ORF">JCM9157_4610</name>
</gene>
<dbReference type="OrthoDB" id="2884787at2"/>
<evidence type="ECO:0000259" key="1">
    <source>
        <dbReference type="Pfam" id="PF00381"/>
    </source>
</evidence>
<protein>
    <recommendedName>
        <fullName evidence="1">HPr domain-containing protein</fullName>
    </recommendedName>
</protein>
<reference evidence="2 3" key="1">
    <citation type="journal article" date="2014" name="Genome Announc.">
        <title>Draft Genome Sequences of Three Alkaliphilic Bacillus Strains, Bacillus wakoensis JCM 9140T, Bacillus akibai JCM 9157T, and Bacillus hemicellulosilyticus JCM 9152T.</title>
        <authorList>
            <person name="Yuki M."/>
            <person name="Oshima K."/>
            <person name="Suda W."/>
            <person name="Oshida Y."/>
            <person name="Kitamura K."/>
            <person name="Iida T."/>
            <person name="Hattori M."/>
            <person name="Ohkuma M."/>
        </authorList>
    </citation>
    <scope>NUCLEOTIDE SEQUENCE [LARGE SCALE GENOMIC DNA]</scope>
    <source>
        <strain evidence="2 3">JCM 9157</strain>
    </source>
</reference>
<evidence type="ECO:0000313" key="3">
    <source>
        <dbReference type="Proteomes" id="UP000018896"/>
    </source>
</evidence>
<dbReference type="eggNOG" id="ENOG5030EIM">
    <property type="taxonomic scope" value="Bacteria"/>
</dbReference>
<dbReference type="Pfam" id="PF00381">
    <property type="entry name" value="PTS-HPr"/>
    <property type="match status" value="1"/>
</dbReference>